<evidence type="ECO:0000256" key="1">
    <source>
        <dbReference type="SAM" id="MobiDB-lite"/>
    </source>
</evidence>
<dbReference type="EMBL" id="FOPU01000013">
    <property type="protein sequence ID" value="SFH46323.1"/>
    <property type="molecule type" value="Genomic_DNA"/>
</dbReference>
<evidence type="ECO:0000313" key="3">
    <source>
        <dbReference type="Proteomes" id="UP000183635"/>
    </source>
</evidence>
<dbReference type="RefSeq" id="WP_100526134.1">
    <property type="nucleotide sequence ID" value="NZ_CBCRYP010000007.1"/>
</dbReference>
<organism evidence="2 3">
    <name type="scientific">Paracoccus aminovorans</name>
    <dbReference type="NCBI Taxonomy" id="34004"/>
    <lineage>
        <taxon>Bacteria</taxon>
        <taxon>Pseudomonadati</taxon>
        <taxon>Pseudomonadota</taxon>
        <taxon>Alphaproteobacteria</taxon>
        <taxon>Rhodobacterales</taxon>
        <taxon>Paracoccaceae</taxon>
        <taxon>Paracoccus</taxon>
    </lineage>
</organism>
<dbReference type="STRING" id="34004.SAMN04488021_11328"/>
<feature type="compositionally biased region" description="Polar residues" evidence="1">
    <location>
        <begin position="234"/>
        <end position="243"/>
    </location>
</feature>
<sequence>MRQRGAYLAGIAVLASWLGAGIAAAQGLVITPLPSDQVIPAAEPPAAVPILPLSEPEPPARAGLPRPSIVIGDLAVLAGFDPRGPLGLPFAVREAIRQRDAALFERLLGRGAFDPDRGRLAEAIQTELRRLDCYGGGIDGAWGGGSVRAVQRWSQAAKTEVGDDPEVPLFRAIARSADLRCAAAVAVPVAPAATPRSGTARAAPARESRSAPAAGRTVQQPAPPRQPAVREQPSTGRQINPSLMGSGLFR</sequence>
<feature type="region of interest" description="Disordered" evidence="1">
    <location>
        <begin position="192"/>
        <end position="250"/>
    </location>
</feature>
<keyword evidence="3" id="KW-1185">Reference proteome</keyword>
<dbReference type="AlphaFoldDB" id="A0A1I3A881"/>
<accession>A0A1I3A881</accession>
<evidence type="ECO:0008006" key="4">
    <source>
        <dbReference type="Google" id="ProtNLM"/>
    </source>
</evidence>
<dbReference type="OrthoDB" id="321999at2"/>
<name>A0A1I3A881_9RHOB</name>
<gene>
    <name evidence="2" type="ORF">SAMN04488021_11328</name>
</gene>
<feature type="compositionally biased region" description="Low complexity" evidence="1">
    <location>
        <begin position="210"/>
        <end position="220"/>
    </location>
</feature>
<proteinExistence type="predicted"/>
<evidence type="ECO:0000313" key="2">
    <source>
        <dbReference type="EMBL" id="SFH46323.1"/>
    </source>
</evidence>
<reference evidence="2 3" key="1">
    <citation type="submission" date="2016-10" db="EMBL/GenBank/DDBJ databases">
        <authorList>
            <person name="de Groot N.N."/>
        </authorList>
    </citation>
    <scope>NUCLEOTIDE SEQUENCE [LARGE SCALE GENOMIC DNA]</scope>
    <source>
        <strain evidence="2 3">DSM 8537</strain>
    </source>
</reference>
<dbReference type="Proteomes" id="UP000183635">
    <property type="component" value="Unassembled WGS sequence"/>
</dbReference>
<protein>
    <recommendedName>
        <fullName evidence="4">Peptidoglycan binding domain-containing protein</fullName>
    </recommendedName>
</protein>